<evidence type="ECO:0000256" key="1">
    <source>
        <dbReference type="SAM" id="Phobius"/>
    </source>
</evidence>
<evidence type="ECO:0000313" key="3">
    <source>
        <dbReference type="Proteomes" id="UP001175147"/>
    </source>
</evidence>
<name>A0ABT8YX19_9SPIR</name>
<proteinExistence type="predicted"/>
<accession>A0ABT8YX19</accession>
<sequence length="47" mass="5357">MSHINILLIVGFVLLAVYSITSRIVNSRAEKDKKENVINNDDEKNIE</sequence>
<gene>
    <name evidence="2" type="ORF">Q5M86_02730</name>
</gene>
<dbReference type="RefSeq" id="WP_020004884.1">
    <property type="nucleotide sequence ID" value="NZ_JAUPBL010000002.1"/>
</dbReference>
<organism evidence="2 3">
    <name type="scientific">Brachyspira innocens</name>
    <dbReference type="NCBI Taxonomy" id="13264"/>
    <lineage>
        <taxon>Bacteria</taxon>
        <taxon>Pseudomonadati</taxon>
        <taxon>Spirochaetota</taxon>
        <taxon>Spirochaetia</taxon>
        <taxon>Brachyspirales</taxon>
        <taxon>Brachyspiraceae</taxon>
        <taxon>Brachyspira</taxon>
    </lineage>
</organism>
<feature type="transmembrane region" description="Helical" evidence="1">
    <location>
        <begin position="6"/>
        <end position="25"/>
    </location>
</feature>
<keyword evidence="1" id="KW-0472">Membrane</keyword>
<evidence type="ECO:0000313" key="2">
    <source>
        <dbReference type="EMBL" id="MDO7019684.1"/>
    </source>
</evidence>
<keyword evidence="3" id="KW-1185">Reference proteome</keyword>
<keyword evidence="1" id="KW-1133">Transmembrane helix</keyword>
<reference evidence="2" key="1">
    <citation type="submission" date="2023-07" db="EMBL/GenBank/DDBJ databases">
        <title>Mucosal microbiota of week-old chicken and adult hens.</title>
        <authorList>
            <person name="Volf J."/>
            <person name="Karasova D."/>
            <person name="Crhanova M."/>
            <person name="Faldynova M."/>
            <person name="Prikrylova H."/>
            <person name="Zeman M."/>
            <person name="Babak V."/>
            <person name="Rajova J."/>
            <person name="Rychlik I."/>
        </authorList>
    </citation>
    <scope>NUCLEOTIDE SEQUENCE</scope>
    <source>
        <strain evidence="2">ET902</strain>
    </source>
</reference>
<protein>
    <submittedName>
        <fullName evidence="2">Uncharacterized protein</fullName>
    </submittedName>
</protein>
<comment type="caution">
    <text evidence="2">The sequence shown here is derived from an EMBL/GenBank/DDBJ whole genome shotgun (WGS) entry which is preliminary data.</text>
</comment>
<dbReference type="Proteomes" id="UP001175147">
    <property type="component" value="Unassembled WGS sequence"/>
</dbReference>
<dbReference type="EMBL" id="JAUPBM010000018">
    <property type="protein sequence ID" value="MDO7019684.1"/>
    <property type="molecule type" value="Genomic_DNA"/>
</dbReference>
<keyword evidence="1" id="KW-0812">Transmembrane</keyword>